<dbReference type="AlphaFoldDB" id="A0A6I9X4A9"/>
<gene>
    <name evidence="2" type="primary">LOC105433744</name>
</gene>
<accession>A0A6I9X4A9</accession>
<protein>
    <submittedName>
        <fullName evidence="2">Uncharacterized protein LOC105433744</fullName>
    </submittedName>
</protein>
<dbReference type="OrthoDB" id="7699733at2759"/>
<dbReference type="Proteomes" id="UP000504615">
    <property type="component" value="Unplaced"/>
</dbReference>
<name>A0A6I9X4A9_9HYME</name>
<dbReference type="KEGG" id="pbar:105433744"/>
<evidence type="ECO:0000313" key="2">
    <source>
        <dbReference type="RefSeq" id="XP_011647498.1"/>
    </source>
</evidence>
<dbReference type="GeneID" id="105433744"/>
<evidence type="ECO:0000313" key="1">
    <source>
        <dbReference type="Proteomes" id="UP000504615"/>
    </source>
</evidence>
<proteinExistence type="predicted"/>
<organism evidence="1 2">
    <name type="scientific">Pogonomyrmex barbatus</name>
    <name type="common">red harvester ant</name>
    <dbReference type="NCBI Taxonomy" id="144034"/>
    <lineage>
        <taxon>Eukaryota</taxon>
        <taxon>Metazoa</taxon>
        <taxon>Ecdysozoa</taxon>
        <taxon>Arthropoda</taxon>
        <taxon>Hexapoda</taxon>
        <taxon>Insecta</taxon>
        <taxon>Pterygota</taxon>
        <taxon>Neoptera</taxon>
        <taxon>Endopterygota</taxon>
        <taxon>Hymenoptera</taxon>
        <taxon>Apocrita</taxon>
        <taxon>Aculeata</taxon>
        <taxon>Formicoidea</taxon>
        <taxon>Formicidae</taxon>
        <taxon>Myrmicinae</taxon>
        <taxon>Pogonomyrmex</taxon>
    </lineage>
</organism>
<sequence>MGRFEPYPRTNEEAGANVTLHCKGMNMLTIKYNLGSYIIQQSVSDDIWDAAVVHNDGGSTFFNLAPNTLYRYRLHKVTRRGFSLAETSDWFSTYAVDYQPRQIEHISLVKLEEENTNMCELRAEIVFEPVEDQSCNYNILSWSGEHDLINFDLNKVSE</sequence>
<reference evidence="2" key="1">
    <citation type="submission" date="2025-08" db="UniProtKB">
        <authorList>
            <consortium name="RefSeq"/>
        </authorList>
    </citation>
    <scope>IDENTIFICATION</scope>
</reference>
<keyword evidence="1" id="KW-1185">Reference proteome</keyword>
<dbReference type="RefSeq" id="XP_011647498.1">
    <property type="nucleotide sequence ID" value="XM_011649196.1"/>
</dbReference>